<evidence type="ECO:0000259" key="14">
    <source>
        <dbReference type="Pfam" id="PF08543"/>
    </source>
</evidence>
<dbReference type="CDD" id="cd01169">
    <property type="entry name" value="HMPP_kinase"/>
    <property type="match status" value="1"/>
</dbReference>
<evidence type="ECO:0000256" key="3">
    <source>
        <dbReference type="ARBA" id="ARBA00022679"/>
    </source>
</evidence>
<dbReference type="GO" id="GO:0009228">
    <property type="term" value="P:thiamine biosynthetic process"/>
    <property type="evidence" value="ECO:0007669"/>
    <property type="project" value="InterPro"/>
</dbReference>
<dbReference type="InterPro" id="IPR029056">
    <property type="entry name" value="Ribokinase-like"/>
</dbReference>
<sequence length="266" mass="29047">MTIYRALTIAGSAARGGAGIQADIKTFQERDVFGMSAITAIVAPHPITRSGIFPQSIEAIEAQYYTAVNDIGIDALKTGMLFSEEVILRVAELLEEKKFENLVVDPVIIGKMGSQLLKDDAVNAMKEKLFPLAKMITPNMPEAAKLLNILELKSINDMKEAAIELHKLGPHYVLIKGGRLKGPAIDILYDGNTFEMFEAERIDTINTNGAGCTYSAAITAELAKGKSVHEAVKIAKDFITVAIRHSLSFKDQVGPTNHSAYRKYNH</sequence>
<comment type="similarity">
    <text evidence="1">Belongs to the ThiD family.</text>
</comment>
<name>A0A6B3VYR0_9BACI</name>
<evidence type="ECO:0000256" key="4">
    <source>
        <dbReference type="ARBA" id="ARBA00022723"/>
    </source>
</evidence>
<dbReference type="InterPro" id="IPR013749">
    <property type="entry name" value="PM/HMP-P_kinase-1"/>
</dbReference>
<dbReference type="Proteomes" id="UP000570010">
    <property type="component" value="Unassembled WGS sequence"/>
</dbReference>
<evidence type="ECO:0000256" key="13">
    <source>
        <dbReference type="ARBA" id="ARBA00049293"/>
    </source>
</evidence>
<dbReference type="PANTHER" id="PTHR20858">
    <property type="entry name" value="PHOSPHOMETHYLPYRIMIDINE KINASE"/>
    <property type="match status" value="1"/>
</dbReference>
<dbReference type="GO" id="GO:0005524">
    <property type="term" value="F:ATP binding"/>
    <property type="evidence" value="ECO:0007669"/>
    <property type="project" value="UniProtKB-KW"/>
</dbReference>
<dbReference type="GO" id="GO:0008902">
    <property type="term" value="F:hydroxymethylpyrimidine kinase activity"/>
    <property type="evidence" value="ECO:0007669"/>
    <property type="project" value="TreeGrafter"/>
</dbReference>
<dbReference type="GO" id="GO:0008972">
    <property type="term" value="F:phosphomethylpyrimidine kinase activity"/>
    <property type="evidence" value="ECO:0007669"/>
    <property type="project" value="InterPro"/>
</dbReference>
<dbReference type="SUPFAM" id="SSF53613">
    <property type="entry name" value="Ribokinase-like"/>
    <property type="match status" value="1"/>
</dbReference>
<accession>A0A6B3VYR0</accession>
<keyword evidence="3 16" id="KW-0808">Transferase</keyword>
<evidence type="ECO:0000256" key="9">
    <source>
        <dbReference type="ARBA" id="ARBA00042307"/>
    </source>
</evidence>
<evidence type="ECO:0000256" key="8">
    <source>
        <dbReference type="ARBA" id="ARBA00022842"/>
    </source>
</evidence>
<evidence type="ECO:0000256" key="1">
    <source>
        <dbReference type="ARBA" id="ARBA00009879"/>
    </source>
</evidence>
<organism evidence="16 17">
    <name type="scientific">Bacillus aquiflavi</name>
    <dbReference type="NCBI Taxonomy" id="2672567"/>
    <lineage>
        <taxon>Bacteria</taxon>
        <taxon>Bacillati</taxon>
        <taxon>Bacillota</taxon>
        <taxon>Bacilli</taxon>
        <taxon>Bacillales</taxon>
        <taxon>Bacillaceae</taxon>
        <taxon>Bacillus</taxon>
    </lineage>
</organism>
<dbReference type="PANTHER" id="PTHR20858:SF19">
    <property type="entry name" value="PYRIDOXINE KINASE"/>
    <property type="match status" value="1"/>
</dbReference>
<evidence type="ECO:0000256" key="2">
    <source>
        <dbReference type="ARBA" id="ARBA00012104"/>
    </source>
</evidence>
<reference evidence="15 18" key="2">
    <citation type="submission" date="2020-07" db="EMBL/GenBank/DDBJ databases">
        <authorList>
            <person name="Feng H."/>
        </authorList>
    </citation>
    <scope>NUCLEOTIDE SEQUENCE [LARGE SCALE GENOMIC DNA]</scope>
    <source>
        <strain evidence="15">S-12</strain>
        <strain evidence="18">s-12</strain>
    </source>
</reference>
<gene>
    <name evidence="16" type="primary">thiD</name>
    <name evidence="16" type="ORF">G4D64_05035</name>
    <name evidence="15" type="ORF">H1Z61_05075</name>
</gene>
<evidence type="ECO:0000256" key="7">
    <source>
        <dbReference type="ARBA" id="ARBA00022840"/>
    </source>
</evidence>
<evidence type="ECO:0000256" key="12">
    <source>
        <dbReference type="ARBA" id="ARBA00042531"/>
    </source>
</evidence>
<evidence type="ECO:0000256" key="10">
    <source>
        <dbReference type="ARBA" id="ARBA00042348"/>
    </source>
</evidence>
<evidence type="ECO:0000256" key="6">
    <source>
        <dbReference type="ARBA" id="ARBA00022777"/>
    </source>
</evidence>
<dbReference type="Pfam" id="PF08543">
    <property type="entry name" value="Phos_pyr_kin"/>
    <property type="match status" value="1"/>
</dbReference>
<comment type="caution">
    <text evidence="16">The sequence shown here is derived from an EMBL/GenBank/DDBJ whole genome shotgun (WGS) entry which is preliminary data.</text>
</comment>
<comment type="catalytic activity">
    <reaction evidence="13">
        <text>pyridoxal + ATP = pyridoxal 5'-phosphate + ADP + H(+)</text>
        <dbReference type="Rhea" id="RHEA:10224"/>
        <dbReference type="ChEBI" id="CHEBI:15378"/>
        <dbReference type="ChEBI" id="CHEBI:17310"/>
        <dbReference type="ChEBI" id="CHEBI:30616"/>
        <dbReference type="ChEBI" id="CHEBI:456216"/>
        <dbReference type="ChEBI" id="CHEBI:597326"/>
        <dbReference type="EC" id="2.7.1.35"/>
    </reaction>
</comment>
<keyword evidence="8" id="KW-0460">Magnesium</keyword>
<evidence type="ECO:0000313" key="17">
    <source>
        <dbReference type="Proteomes" id="UP000472971"/>
    </source>
</evidence>
<dbReference type="GO" id="GO:0008478">
    <property type="term" value="F:pyridoxal kinase activity"/>
    <property type="evidence" value="ECO:0007669"/>
    <property type="project" value="UniProtKB-EC"/>
</dbReference>
<dbReference type="AlphaFoldDB" id="A0A6B3VYR0"/>
<keyword evidence="4" id="KW-0479">Metal-binding</keyword>
<feature type="domain" description="Pyridoxamine kinase/Phosphomethylpyrimidine kinase" evidence="14">
    <location>
        <begin position="15"/>
        <end position="257"/>
    </location>
</feature>
<dbReference type="EMBL" id="JACEIO010000008">
    <property type="protein sequence ID" value="MBA4536536.1"/>
    <property type="molecule type" value="Genomic_DNA"/>
</dbReference>
<keyword evidence="6 16" id="KW-0418">Kinase</keyword>
<dbReference type="NCBIfam" id="TIGR00097">
    <property type="entry name" value="HMP-P_kinase"/>
    <property type="match status" value="1"/>
</dbReference>
<dbReference type="EC" id="2.7.1.35" evidence="2"/>
<evidence type="ECO:0000256" key="5">
    <source>
        <dbReference type="ARBA" id="ARBA00022741"/>
    </source>
</evidence>
<keyword evidence="7" id="KW-0067">ATP-binding</keyword>
<dbReference type="EMBL" id="JAAIWN010000008">
    <property type="protein sequence ID" value="NEY80903.1"/>
    <property type="molecule type" value="Genomic_DNA"/>
</dbReference>
<proteinExistence type="inferred from homology"/>
<dbReference type="GO" id="GO:0005829">
    <property type="term" value="C:cytosol"/>
    <property type="evidence" value="ECO:0007669"/>
    <property type="project" value="TreeGrafter"/>
</dbReference>
<evidence type="ECO:0000313" key="15">
    <source>
        <dbReference type="EMBL" id="MBA4536536.1"/>
    </source>
</evidence>
<dbReference type="FunFam" id="3.40.1190.20:FF:000003">
    <property type="entry name" value="Phosphomethylpyrimidine kinase ThiD"/>
    <property type="match status" value="1"/>
</dbReference>
<dbReference type="GO" id="GO:0046872">
    <property type="term" value="F:metal ion binding"/>
    <property type="evidence" value="ECO:0007669"/>
    <property type="project" value="UniProtKB-KW"/>
</dbReference>
<dbReference type="Proteomes" id="UP000472971">
    <property type="component" value="Unassembled WGS sequence"/>
</dbReference>
<reference evidence="16 17" key="1">
    <citation type="submission" date="2020-02" db="EMBL/GenBank/DDBJ databases">
        <title>Bacillus aquiflavi sp. nov., isolated from yellow water of strong flavor Chinese baijiu in Yibin region of China.</title>
        <authorList>
            <person name="Xie J."/>
        </authorList>
    </citation>
    <scope>NUCLEOTIDE SEQUENCE [LARGE SCALE GENOMIC DNA]</scope>
    <source>
        <strain evidence="16 17">3H-10</strain>
    </source>
</reference>
<evidence type="ECO:0000256" key="11">
    <source>
        <dbReference type="ARBA" id="ARBA00042396"/>
    </source>
</evidence>
<dbReference type="InterPro" id="IPR004399">
    <property type="entry name" value="HMP/HMP-P_kinase_dom"/>
</dbReference>
<evidence type="ECO:0000313" key="16">
    <source>
        <dbReference type="EMBL" id="NEY80903.1"/>
    </source>
</evidence>
<keyword evidence="5" id="KW-0547">Nucleotide-binding</keyword>
<dbReference type="RefSeq" id="WP_163240770.1">
    <property type="nucleotide sequence ID" value="NZ_CP082780.1"/>
</dbReference>
<keyword evidence="17" id="KW-1185">Reference proteome</keyword>
<evidence type="ECO:0000313" key="18">
    <source>
        <dbReference type="Proteomes" id="UP000570010"/>
    </source>
</evidence>
<protein>
    <recommendedName>
        <fullName evidence="2">pyridoxal kinase</fullName>
        <ecNumber evidence="2">2.7.1.35</ecNumber>
    </recommendedName>
    <alternativeName>
        <fullName evidence="10">PN/PL/PM kinase</fullName>
    </alternativeName>
    <alternativeName>
        <fullName evidence="11">Pyridoxal kinase</fullName>
    </alternativeName>
    <alternativeName>
        <fullName evidence="9">Pyridoxamine kinase</fullName>
    </alternativeName>
    <alternativeName>
        <fullName evidence="12">Vitamin B6 kinase</fullName>
    </alternativeName>
</protein>
<dbReference type="Gene3D" id="3.40.1190.20">
    <property type="match status" value="1"/>
</dbReference>